<dbReference type="GO" id="GO:0016755">
    <property type="term" value="F:aminoacyltransferase activity"/>
    <property type="evidence" value="ECO:0007669"/>
    <property type="project" value="InterPro"/>
</dbReference>
<dbReference type="EMBL" id="FQVL01000013">
    <property type="protein sequence ID" value="SHF28273.1"/>
    <property type="molecule type" value="Genomic_DNA"/>
</dbReference>
<dbReference type="Proteomes" id="UP000184476">
    <property type="component" value="Unassembled WGS sequence"/>
</dbReference>
<dbReference type="EC" id="2.3.2.16" evidence="8"/>
<keyword evidence="13" id="KW-1185">Reference proteome</keyword>
<accession>A0A1M5ADE3</accession>
<comment type="similarity">
    <text evidence="2">Belongs to the FemABX family.</text>
</comment>
<evidence type="ECO:0000256" key="10">
    <source>
        <dbReference type="ARBA" id="ARBA00042933"/>
    </source>
</evidence>
<dbReference type="InterPro" id="IPR050644">
    <property type="entry name" value="PG_Glycine_Bridge_Synth"/>
</dbReference>
<evidence type="ECO:0000256" key="11">
    <source>
        <dbReference type="ARBA" id="ARBA00048654"/>
    </source>
</evidence>
<dbReference type="STRING" id="112248.SAMN05444392_11345"/>
<evidence type="ECO:0000256" key="2">
    <source>
        <dbReference type="ARBA" id="ARBA00009943"/>
    </source>
</evidence>
<evidence type="ECO:0000256" key="9">
    <source>
        <dbReference type="ARBA" id="ARBA00040679"/>
    </source>
</evidence>
<protein>
    <recommendedName>
        <fullName evidence="9">Lipid II:glycine glycyltransferase</fullName>
        <ecNumber evidence="8">2.3.2.16</ecNumber>
    </recommendedName>
    <alternativeName>
        <fullName evidence="10">Factor essential for expression of methicillin resistance X</fullName>
    </alternativeName>
</protein>
<dbReference type="OrthoDB" id="5622654at2"/>
<evidence type="ECO:0000313" key="12">
    <source>
        <dbReference type="EMBL" id="SHF28273.1"/>
    </source>
</evidence>
<dbReference type="GO" id="GO:0008360">
    <property type="term" value="P:regulation of cell shape"/>
    <property type="evidence" value="ECO:0007669"/>
    <property type="project" value="UniProtKB-KW"/>
</dbReference>
<dbReference type="AlphaFoldDB" id="A0A1M5ADE3"/>
<dbReference type="GO" id="GO:0005737">
    <property type="term" value="C:cytoplasm"/>
    <property type="evidence" value="ECO:0007669"/>
    <property type="project" value="UniProtKB-SubCell"/>
</dbReference>
<dbReference type="InterPro" id="IPR016181">
    <property type="entry name" value="Acyl_CoA_acyltransferase"/>
</dbReference>
<keyword evidence="6" id="KW-0012">Acyltransferase</keyword>
<evidence type="ECO:0000256" key="3">
    <source>
        <dbReference type="ARBA" id="ARBA00022679"/>
    </source>
</evidence>
<sequence length="265" mass="31676">MKILQWKKSFLQITDIYGLQDKSSEIPKSDIIIHSQLPKQILENKRFTLHKRFKTLQIDIKQSEKNLYSNLNRNTRYNIKRAKREQLKFEISTQPTEEEIDDFSVLYNRFAKKKGIAPCNINKLRALRKKNLLMISYVKDQNNQILCSHVSSTNDDRAYLIYSCSIRLFVDPSQKNKIGRANKYLHWMEMLYFKQSGCSIYDFSGLSLEVDNVELQKIDQFKRRFGGTEVMEYKCYEAKSLLGKMVLYYLYLKWRSRFEFIKVMF</sequence>
<dbReference type="PANTHER" id="PTHR36174:SF1">
    <property type="entry name" value="LIPID II:GLYCINE GLYCYLTRANSFERASE"/>
    <property type="match status" value="1"/>
</dbReference>
<comment type="catalytic activity">
    <reaction evidence="11">
        <text>beta-D-GlcNAc-(1-&gt;4)-Mur2Ac(oyl-L-Ala-D-isoglutaminyl-L-Lys-D-Ala-D-Ala)-di-trans,octa-cis-undecaprenyl diphosphate + glycyl-tRNA(Gly) = beta-D-GlcNAc-(1-&gt;4)-Mur2Ac(oyl-L-Ala-D-isoglutaminyl-L-Lys-(N(6)-Gly)-D-Ala-D-Ala)-di-trans,octa-cis-undecaprenyl diphosphate + tRNA(Gly) + H(+)</text>
        <dbReference type="Rhea" id="RHEA:30435"/>
        <dbReference type="Rhea" id="RHEA-COMP:9664"/>
        <dbReference type="Rhea" id="RHEA-COMP:9683"/>
        <dbReference type="ChEBI" id="CHEBI:15378"/>
        <dbReference type="ChEBI" id="CHEBI:62233"/>
        <dbReference type="ChEBI" id="CHEBI:62234"/>
        <dbReference type="ChEBI" id="CHEBI:78442"/>
        <dbReference type="ChEBI" id="CHEBI:78522"/>
        <dbReference type="EC" id="2.3.2.16"/>
    </reaction>
</comment>
<keyword evidence="4" id="KW-0133">Cell shape</keyword>
<gene>
    <name evidence="12" type="ORF">SAMN05444392_11345</name>
</gene>
<evidence type="ECO:0000256" key="1">
    <source>
        <dbReference type="ARBA" id="ARBA00004496"/>
    </source>
</evidence>
<keyword evidence="3" id="KW-0808">Transferase</keyword>
<keyword evidence="7" id="KW-0961">Cell wall biogenesis/degradation</keyword>
<comment type="subcellular location">
    <subcellularLocation>
        <location evidence="1">Cytoplasm</location>
    </subcellularLocation>
</comment>
<evidence type="ECO:0000313" key="13">
    <source>
        <dbReference type="Proteomes" id="UP000184476"/>
    </source>
</evidence>
<dbReference type="SUPFAM" id="SSF55729">
    <property type="entry name" value="Acyl-CoA N-acyltransferases (Nat)"/>
    <property type="match status" value="1"/>
</dbReference>
<dbReference type="GO" id="GO:0071555">
    <property type="term" value="P:cell wall organization"/>
    <property type="evidence" value="ECO:0007669"/>
    <property type="project" value="UniProtKB-KW"/>
</dbReference>
<proteinExistence type="inferred from homology"/>
<evidence type="ECO:0000256" key="4">
    <source>
        <dbReference type="ARBA" id="ARBA00022960"/>
    </source>
</evidence>
<evidence type="ECO:0000256" key="7">
    <source>
        <dbReference type="ARBA" id="ARBA00023316"/>
    </source>
</evidence>
<evidence type="ECO:0000256" key="6">
    <source>
        <dbReference type="ARBA" id="ARBA00023315"/>
    </source>
</evidence>
<dbReference type="Gene3D" id="3.40.630.30">
    <property type="match status" value="1"/>
</dbReference>
<evidence type="ECO:0000256" key="5">
    <source>
        <dbReference type="ARBA" id="ARBA00022984"/>
    </source>
</evidence>
<reference evidence="12 13" key="1">
    <citation type="submission" date="2016-11" db="EMBL/GenBank/DDBJ databases">
        <authorList>
            <person name="Jaros S."/>
            <person name="Januszkiewicz K."/>
            <person name="Wedrychowicz H."/>
        </authorList>
    </citation>
    <scope>NUCLEOTIDE SEQUENCE [LARGE SCALE GENOMIC DNA]</scope>
    <source>
        <strain evidence="12 13">DSM 44666</strain>
    </source>
</reference>
<keyword evidence="5" id="KW-0573">Peptidoglycan synthesis</keyword>
<organism evidence="12 13">
    <name type="scientific">Seinonella peptonophila</name>
    <dbReference type="NCBI Taxonomy" id="112248"/>
    <lineage>
        <taxon>Bacteria</taxon>
        <taxon>Bacillati</taxon>
        <taxon>Bacillota</taxon>
        <taxon>Bacilli</taxon>
        <taxon>Bacillales</taxon>
        <taxon>Thermoactinomycetaceae</taxon>
        <taxon>Seinonella</taxon>
    </lineage>
</organism>
<evidence type="ECO:0000256" key="8">
    <source>
        <dbReference type="ARBA" id="ARBA00039074"/>
    </source>
</evidence>
<dbReference type="PANTHER" id="PTHR36174">
    <property type="entry name" value="LIPID II:GLYCINE GLYCYLTRANSFERASE"/>
    <property type="match status" value="1"/>
</dbReference>
<dbReference type="GO" id="GO:0009252">
    <property type="term" value="P:peptidoglycan biosynthetic process"/>
    <property type="evidence" value="ECO:0007669"/>
    <property type="project" value="UniProtKB-KW"/>
</dbReference>
<dbReference type="InterPro" id="IPR003447">
    <property type="entry name" value="FEMABX"/>
</dbReference>
<dbReference type="PROSITE" id="PS51191">
    <property type="entry name" value="FEMABX"/>
    <property type="match status" value="1"/>
</dbReference>
<dbReference type="RefSeq" id="WP_073156955.1">
    <property type="nucleotide sequence ID" value="NZ_FQVL01000013.1"/>
</dbReference>
<name>A0A1M5ADE3_9BACL</name>